<dbReference type="GO" id="GO:1901982">
    <property type="term" value="F:maltose binding"/>
    <property type="evidence" value="ECO:0007669"/>
    <property type="project" value="TreeGrafter"/>
</dbReference>
<dbReference type="GO" id="GO:0015768">
    <property type="term" value="P:maltose transport"/>
    <property type="evidence" value="ECO:0007669"/>
    <property type="project" value="TreeGrafter"/>
</dbReference>
<name>A0A926E452_9FIRM</name>
<sequence length="447" mass="50352">MRNRIIAVTLAAVLCGALTASCRNGSTEDTSSAPSPVTLTIWHNDTQSNDPGSRQQRILQVANQYMELYPHVTIETVGNVGEEKMFTSMLAGSGPDLVKPNWVFGGQWGATGVLADLTDLVNRDDNFDKDDIISAAWDRCTYKNRIYTIPDEINSSEFYYNIDLLSRKGYDGPPRTYQELVEMAVDLTEYDSDGKIVRAGFIPDYPWMEKVLWPVAFGAKWIDPETNKITFDSPEMHAAYQWQLDIYNTIGYDKLLTFKTSLGSGTTNVAGSPFIDEKLVMQFSGEWLMDEIAQQRPNMNYGVTYCPYPDGKPELEGSMFITAHVWGINKRSDQTLEENWKFLSYLTSKDIMKQLSAGYNGDGILMARKSVLNNLPASVHPLKRKVAQMLQSDKCTGFPMSLYINDYLVEIDQQLTLVFSNKISLDDALENVTVKIQKFADENPIND</sequence>
<dbReference type="SUPFAM" id="SSF53850">
    <property type="entry name" value="Periplasmic binding protein-like II"/>
    <property type="match status" value="1"/>
</dbReference>
<evidence type="ECO:0000256" key="2">
    <source>
        <dbReference type="ARBA" id="ARBA00022448"/>
    </source>
</evidence>
<keyword evidence="2" id="KW-0813">Transport</keyword>
<accession>A0A926E452</accession>
<dbReference type="GO" id="GO:0055052">
    <property type="term" value="C:ATP-binding cassette (ABC) transporter complex, substrate-binding subunit-containing"/>
    <property type="evidence" value="ECO:0007669"/>
    <property type="project" value="TreeGrafter"/>
</dbReference>
<feature type="signal peptide" evidence="4">
    <location>
        <begin position="1"/>
        <end position="22"/>
    </location>
</feature>
<protein>
    <submittedName>
        <fullName evidence="5">Extracellular solute-binding protein</fullName>
    </submittedName>
</protein>
<dbReference type="Proteomes" id="UP000610760">
    <property type="component" value="Unassembled WGS sequence"/>
</dbReference>
<dbReference type="PROSITE" id="PS51257">
    <property type="entry name" value="PROKAR_LIPOPROTEIN"/>
    <property type="match status" value="1"/>
</dbReference>
<evidence type="ECO:0000256" key="1">
    <source>
        <dbReference type="ARBA" id="ARBA00008520"/>
    </source>
</evidence>
<reference evidence="5" key="1">
    <citation type="submission" date="2020-08" db="EMBL/GenBank/DDBJ databases">
        <title>Genome public.</title>
        <authorList>
            <person name="Liu C."/>
            <person name="Sun Q."/>
        </authorList>
    </citation>
    <scope>NUCLEOTIDE SEQUENCE</scope>
    <source>
        <strain evidence="5">NSJ-33</strain>
    </source>
</reference>
<evidence type="ECO:0000256" key="4">
    <source>
        <dbReference type="SAM" id="SignalP"/>
    </source>
</evidence>
<keyword evidence="3 4" id="KW-0732">Signal</keyword>
<comment type="similarity">
    <text evidence="1">Belongs to the bacterial solute-binding protein 1 family.</text>
</comment>
<dbReference type="PANTHER" id="PTHR30061">
    <property type="entry name" value="MALTOSE-BINDING PERIPLASMIC PROTEIN"/>
    <property type="match status" value="1"/>
</dbReference>
<dbReference type="InterPro" id="IPR006059">
    <property type="entry name" value="SBP"/>
</dbReference>
<evidence type="ECO:0000256" key="3">
    <source>
        <dbReference type="ARBA" id="ARBA00022729"/>
    </source>
</evidence>
<evidence type="ECO:0000313" key="5">
    <source>
        <dbReference type="EMBL" id="MBC8560916.1"/>
    </source>
</evidence>
<comment type="caution">
    <text evidence="5">The sequence shown here is derived from an EMBL/GenBank/DDBJ whole genome shotgun (WGS) entry which is preliminary data.</text>
</comment>
<gene>
    <name evidence="5" type="ORF">H8710_12650</name>
</gene>
<keyword evidence="6" id="KW-1185">Reference proteome</keyword>
<dbReference type="Pfam" id="PF13416">
    <property type="entry name" value="SBP_bac_8"/>
    <property type="match status" value="1"/>
</dbReference>
<feature type="chain" id="PRO_5039697881" evidence="4">
    <location>
        <begin position="23"/>
        <end position="447"/>
    </location>
</feature>
<organism evidence="5 6">
    <name type="scientific">Fumia xinanensis</name>
    <dbReference type="NCBI Taxonomy" id="2763659"/>
    <lineage>
        <taxon>Bacteria</taxon>
        <taxon>Bacillati</taxon>
        <taxon>Bacillota</taxon>
        <taxon>Clostridia</taxon>
        <taxon>Eubacteriales</taxon>
        <taxon>Oscillospiraceae</taxon>
        <taxon>Fumia</taxon>
    </lineage>
</organism>
<dbReference type="PANTHER" id="PTHR30061:SF50">
    <property type="entry name" value="MALTOSE_MALTODEXTRIN-BINDING PERIPLASMIC PROTEIN"/>
    <property type="match status" value="1"/>
</dbReference>
<dbReference type="GO" id="GO:0042956">
    <property type="term" value="P:maltodextrin transmembrane transport"/>
    <property type="evidence" value="ECO:0007669"/>
    <property type="project" value="TreeGrafter"/>
</dbReference>
<evidence type="ECO:0000313" key="6">
    <source>
        <dbReference type="Proteomes" id="UP000610760"/>
    </source>
</evidence>
<proteinExistence type="inferred from homology"/>
<dbReference type="EMBL" id="JACRSV010000005">
    <property type="protein sequence ID" value="MBC8560916.1"/>
    <property type="molecule type" value="Genomic_DNA"/>
</dbReference>
<dbReference type="RefSeq" id="WP_249296209.1">
    <property type="nucleotide sequence ID" value="NZ_JACRSV010000005.1"/>
</dbReference>
<dbReference type="Gene3D" id="3.40.190.10">
    <property type="entry name" value="Periplasmic binding protein-like II"/>
    <property type="match status" value="1"/>
</dbReference>
<dbReference type="AlphaFoldDB" id="A0A926E452"/>